<evidence type="ECO:0000256" key="1">
    <source>
        <dbReference type="ARBA" id="ARBA00004141"/>
    </source>
</evidence>
<keyword evidence="2 5" id="KW-0812">Transmembrane</keyword>
<evidence type="ECO:0000259" key="6">
    <source>
        <dbReference type="Pfam" id="PF14378"/>
    </source>
</evidence>
<feature type="transmembrane region" description="Helical" evidence="5">
    <location>
        <begin position="268"/>
        <end position="287"/>
    </location>
</feature>
<feature type="transmembrane region" description="Helical" evidence="5">
    <location>
        <begin position="55"/>
        <end position="76"/>
    </location>
</feature>
<feature type="domain" description="Inositolphosphotransferase Aur1/Ipt1" evidence="6">
    <location>
        <begin position="133"/>
        <end position="330"/>
    </location>
</feature>
<dbReference type="PANTHER" id="PTHR31310:SF7">
    <property type="entry name" value="PA-PHOSPHATASE RELATED-FAMILY PROTEIN DDB_G0268928"/>
    <property type="match status" value="1"/>
</dbReference>
<dbReference type="EMBL" id="JBHRSM010000052">
    <property type="protein sequence ID" value="MFC3088345.1"/>
    <property type="molecule type" value="Genomic_DNA"/>
</dbReference>
<evidence type="ECO:0000313" key="7">
    <source>
        <dbReference type="EMBL" id="MFC3088345.1"/>
    </source>
</evidence>
<evidence type="ECO:0000313" key="8">
    <source>
        <dbReference type="Proteomes" id="UP001595445"/>
    </source>
</evidence>
<name>A0ABV7E155_9RHOB</name>
<dbReference type="RefSeq" id="WP_197646158.1">
    <property type="nucleotide sequence ID" value="NZ_JAEACP010000017.1"/>
</dbReference>
<feature type="transmembrane region" description="Helical" evidence="5">
    <location>
        <begin position="319"/>
        <end position="337"/>
    </location>
</feature>
<feature type="transmembrane region" description="Helical" evidence="5">
    <location>
        <begin position="294"/>
        <end position="313"/>
    </location>
</feature>
<evidence type="ECO:0000256" key="4">
    <source>
        <dbReference type="ARBA" id="ARBA00023136"/>
    </source>
</evidence>
<comment type="caution">
    <text evidence="7">The sequence shown here is derived from an EMBL/GenBank/DDBJ whole genome shotgun (WGS) entry which is preliminary data.</text>
</comment>
<proteinExistence type="predicted"/>
<evidence type="ECO:0000256" key="2">
    <source>
        <dbReference type="ARBA" id="ARBA00022692"/>
    </source>
</evidence>
<organism evidence="7 8">
    <name type="scientific">Tabrizicola soli</name>
    <dbReference type="NCBI Taxonomy" id="2185115"/>
    <lineage>
        <taxon>Bacteria</taxon>
        <taxon>Pseudomonadati</taxon>
        <taxon>Pseudomonadota</taxon>
        <taxon>Alphaproteobacteria</taxon>
        <taxon>Rhodobacterales</taxon>
        <taxon>Paracoccaceae</taxon>
        <taxon>Tabrizicola</taxon>
    </lineage>
</organism>
<dbReference type="InterPro" id="IPR026841">
    <property type="entry name" value="Aur1/Ipt1"/>
</dbReference>
<protein>
    <submittedName>
        <fullName evidence="7">Phosphatase PAP2 family protein</fullName>
    </submittedName>
</protein>
<evidence type="ECO:0000256" key="5">
    <source>
        <dbReference type="SAM" id="Phobius"/>
    </source>
</evidence>
<keyword evidence="3 5" id="KW-1133">Transmembrane helix</keyword>
<reference evidence="8" key="1">
    <citation type="journal article" date="2019" name="Int. J. Syst. Evol. Microbiol.">
        <title>The Global Catalogue of Microorganisms (GCM) 10K type strain sequencing project: providing services to taxonomists for standard genome sequencing and annotation.</title>
        <authorList>
            <consortium name="The Broad Institute Genomics Platform"/>
            <consortium name="The Broad Institute Genome Sequencing Center for Infectious Disease"/>
            <person name="Wu L."/>
            <person name="Ma J."/>
        </authorList>
    </citation>
    <scope>NUCLEOTIDE SEQUENCE [LARGE SCALE GENOMIC DNA]</scope>
    <source>
        <strain evidence="8">KCTC 62102</strain>
    </source>
</reference>
<keyword evidence="4 5" id="KW-0472">Membrane</keyword>
<dbReference type="PANTHER" id="PTHR31310">
    <property type="match status" value="1"/>
</dbReference>
<feature type="transmembrane region" description="Helical" evidence="5">
    <location>
        <begin position="158"/>
        <end position="183"/>
    </location>
</feature>
<feature type="transmembrane region" description="Helical" evidence="5">
    <location>
        <begin position="15"/>
        <end position="35"/>
    </location>
</feature>
<keyword evidence="8" id="KW-1185">Reference proteome</keyword>
<comment type="subcellular location">
    <subcellularLocation>
        <location evidence="1">Membrane</location>
        <topology evidence="1">Multi-pass membrane protein</topology>
    </subcellularLocation>
</comment>
<gene>
    <name evidence="7" type="ORF">ACFOD6_20080</name>
</gene>
<feature type="transmembrane region" description="Helical" evidence="5">
    <location>
        <begin position="97"/>
        <end position="117"/>
    </location>
</feature>
<sequence length="351" mass="38466">MSETSGVGQLLRRHAVLAFLVFVHGAVAWWLSTYHPVNIGDDKAGILVKSFATKIPQMIFLVLFGRLLYLTYVLRVDDRIGHLKNDVRGFLTDRDRMICGVIGVLLMAGTLVAFAQIKNLLPQINPFSWDVTFMKLDRLLHFGVLPHEYLHALFGSDYGISLFTGLYNIWLFMMYFSLVAACFLRPDSALRMQFLIAFVLTWAIGGNLVAILFSSAGPVYYALLGLGDAYAGLIARLGQHAATGALSVVDTQSLLWNIHGHPKGMNGISAFPSMHVASTMLMTLFAFRLSRHAGYVAIGFLTSIMLGSVLLAWHYAVDGYVGAAIAMGCWTVSGWLARSRLNGPDAADPSA</sequence>
<feature type="transmembrane region" description="Helical" evidence="5">
    <location>
        <begin position="195"/>
        <end position="216"/>
    </location>
</feature>
<evidence type="ECO:0000256" key="3">
    <source>
        <dbReference type="ARBA" id="ARBA00022989"/>
    </source>
</evidence>
<dbReference type="Pfam" id="PF14378">
    <property type="entry name" value="PAP2_3"/>
    <property type="match status" value="1"/>
</dbReference>
<dbReference type="InterPro" id="IPR052185">
    <property type="entry name" value="IPC_Synthase-Related"/>
</dbReference>
<dbReference type="Proteomes" id="UP001595445">
    <property type="component" value="Unassembled WGS sequence"/>
</dbReference>
<accession>A0ABV7E155</accession>